<name>A0A8J2N1E3_9PLEO</name>
<dbReference type="PANTHER" id="PTHR35391">
    <property type="entry name" value="C2H2-TYPE DOMAIN-CONTAINING PROTEIN-RELATED"/>
    <property type="match status" value="1"/>
</dbReference>
<evidence type="ECO:0000313" key="3">
    <source>
        <dbReference type="EMBL" id="CAG5166536.1"/>
    </source>
</evidence>
<feature type="region of interest" description="Disordered" evidence="1">
    <location>
        <begin position="1"/>
        <end position="71"/>
    </location>
</feature>
<feature type="compositionally biased region" description="Polar residues" evidence="1">
    <location>
        <begin position="17"/>
        <end position="27"/>
    </location>
</feature>
<accession>A0A8J2N1E3</accession>
<dbReference type="AlphaFoldDB" id="A0A8J2N1E3"/>
<feature type="compositionally biased region" description="Basic and acidic residues" evidence="1">
    <location>
        <begin position="51"/>
        <end position="67"/>
    </location>
</feature>
<dbReference type="RefSeq" id="XP_043170501.1">
    <property type="nucleotide sequence ID" value="XM_043314566.1"/>
</dbReference>
<evidence type="ECO:0000256" key="1">
    <source>
        <dbReference type="SAM" id="MobiDB-lite"/>
    </source>
</evidence>
<dbReference type="Pfam" id="PF20233">
    <property type="entry name" value="DUF6590"/>
    <property type="match status" value="1"/>
</dbReference>
<evidence type="ECO:0000313" key="4">
    <source>
        <dbReference type="Proteomes" id="UP000676310"/>
    </source>
</evidence>
<gene>
    <name evidence="3" type="ORF">ALTATR162_LOCUS6940</name>
</gene>
<feature type="domain" description="DUF6590" evidence="2">
    <location>
        <begin position="118"/>
        <end position="222"/>
    </location>
</feature>
<comment type="caution">
    <text evidence="3">The sequence shown here is derived from an EMBL/GenBank/DDBJ whole genome shotgun (WGS) entry which is preliminary data.</text>
</comment>
<dbReference type="EMBL" id="CAJRGZ010000019">
    <property type="protein sequence ID" value="CAG5166536.1"/>
    <property type="molecule type" value="Genomic_DNA"/>
</dbReference>
<dbReference type="InterPro" id="IPR046497">
    <property type="entry name" value="DUF6590"/>
</dbReference>
<proteinExistence type="predicted"/>
<organism evidence="3 4">
    <name type="scientific">Alternaria atra</name>
    <dbReference type="NCBI Taxonomy" id="119953"/>
    <lineage>
        <taxon>Eukaryota</taxon>
        <taxon>Fungi</taxon>
        <taxon>Dikarya</taxon>
        <taxon>Ascomycota</taxon>
        <taxon>Pezizomycotina</taxon>
        <taxon>Dothideomycetes</taxon>
        <taxon>Pleosporomycetidae</taxon>
        <taxon>Pleosporales</taxon>
        <taxon>Pleosporineae</taxon>
        <taxon>Pleosporaceae</taxon>
        <taxon>Alternaria</taxon>
        <taxon>Alternaria sect. Ulocladioides</taxon>
    </lineage>
</organism>
<sequence>MRKYFKSTRRDNPKVSALSNPAVSGNPAQEREGRTGVVPAASTVYGTEISTDTKTDAGKLSENRETPDWTSRGVPCVEGSYDFINFGPDSHYGLLDPSYYVFSILPSNAAGANLDNYFAVVRQMSDSCYAVPIFTYNKGTNQPGVSSKEHAIIFSGYHHYYQPQLLLDEVPLSKEPICMVMAEGQEALPVTSRICFGTLKSVQYNIKVKDIGYVHATSLSEFSGYWDMEHARVPDMIPHYKFCSLSTNK</sequence>
<reference evidence="3" key="1">
    <citation type="submission" date="2021-05" db="EMBL/GenBank/DDBJ databases">
        <authorList>
            <person name="Stam R."/>
        </authorList>
    </citation>
    <scope>NUCLEOTIDE SEQUENCE</scope>
    <source>
        <strain evidence="3">CS162</strain>
    </source>
</reference>
<dbReference type="GeneID" id="67018885"/>
<dbReference type="Proteomes" id="UP000676310">
    <property type="component" value="Unassembled WGS sequence"/>
</dbReference>
<protein>
    <recommendedName>
        <fullName evidence="2">DUF6590 domain-containing protein</fullName>
    </recommendedName>
</protein>
<dbReference type="OrthoDB" id="3559580at2759"/>
<evidence type="ECO:0000259" key="2">
    <source>
        <dbReference type="Pfam" id="PF20233"/>
    </source>
</evidence>
<dbReference type="PANTHER" id="PTHR35391:SF5">
    <property type="entry name" value="DUF6590 DOMAIN-CONTAINING PROTEIN"/>
    <property type="match status" value="1"/>
</dbReference>
<keyword evidence="4" id="KW-1185">Reference proteome</keyword>